<evidence type="ECO:0000256" key="2">
    <source>
        <dbReference type="ARBA" id="ARBA00023004"/>
    </source>
</evidence>
<dbReference type="STRING" id="1527.SAMN04489757_10210"/>
<reference evidence="6 7" key="1">
    <citation type="submission" date="2016-10" db="EMBL/GenBank/DDBJ databases">
        <authorList>
            <person name="de Groot N.N."/>
        </authorList>
    </citation>
    <scope>NUCLEOTIDE SEQUENCE [LARGE SCALE GENOMIC DNA]</scope>
    <source>
        <strain evidence="6 7">DSM 1283</strain>
    </source>
</reference>
<dbReference type="InterPro" id="IPR047964">
    <property type="entry name" value="EFR1-like"/>
</dbReference>
<gene>
    <name evidence="6" type="ORF">SAMN04489757_10210</name>
</gene>
<keyword evidence="3" id="KW-0411">Iron-sulfur</keyword>
<organism evidence="6 7">
    <name type="scientific">Anaerocolumna aminovalerica</name>
    <dbReference type="NCBI Taxonomy" id="1527"/>
    <lineage>
        <taxon>Bacteria</taxon>
        <taxon>Bacillati</taxon>
        <taxon>Bacillota</taxon>
        <taxon>Clostridia</taxon>
        <taxon>Lachnospirales</taxon>
        <taxon>Lachnospiraceae</taxon>
        <taxon>Anaerocolumna</taxon>
    </lineage>
</organism>
<dbReference type="GO" id="GO:0051536">
    <property type="term" value="F:iron-sulfur cluster binding"/>
    <property type="evidence" value="ECO:0007669"/>
    <property type="project" value="UniProtKB-KW"/>
</dbReference>
<dbReference type="SUPFAM" id="SSF52218">
    <property type="entry name" value="Flavoproteins"/>
    <property type="match status" value="1"/>
</dbReference>
<dbReference type="PANTHER" id="PTHR43122:SF1">
    <property type="entry name" value="IRON-SULFUR-BINDING PROTEIN"/>
    <property type="match status" value="1"/>
</dbReference>
<dbReference type="AlphaFoldDB" id="A0A1I5BYY2"/>
<dbReference type="OrthoDB" id="9813995at2"/>
<accession>A0A1I5BYY2</accession>
<dbReference type="GO" id="GO:0046872">
    <property type="term" value="F:metal ion binding"/>
    <property type="evidence" value="ECO:0007669"/>
    <property type="project" value="UniProtKB-KW"/>
</dbReference>
<dbReference type="Gene3D" id="3.30.70.20">
    <property type="match status" value="1"/>
</dbReference>
<dbReference type="GO" id="GO:0010181">
    <property type="term" value="F:FMN binding"/>
    <property type="evidence" value="ECO:0007669"/>
    <property type="project" value="InterPro"/>
</dbReference>
<dbReference type="Proteomes" id="UP000198806">
    <property type="component" value="Unassembled WGS sequence"/>
</dbReference>
<dbReference type="Pfam" id="PF00037">
    <property type="entry name" value="Fer4"/>
    <property type="match status" value="2"/>
</dbReference>
<dbReference type="EMBL" id="FOWD01000002">
    <property type="protein sequence ID" value="SFN79948.1"/>
    <property type="molecule type" value="Genomic_DNA"/>
</dbReference>
<dbReference type="GO" id="GO:0016651">
    <property type="term" value="F:oxidoreductase activity, acting on NAD(P)H"/>
    <property type="evidence" value="ECO:0007669"/>
    <property type="project" value="UniProtKB-ARBA"/>
</dbReference>
<dbReference type="InterPro" id="IPR017900">
    <property type="entry name" value="4Fe4S_Fe_S_CS"/>
</dbReference>
<keyword evidence="1" id="KW-0479">Metal-binding</keyword>
<dbReference type="InterPro" id="IPR017896">
    <property type="entry name" value="4Fe4S_Fe-S-bd"/>
</dbReference>
<sequence>MDKQLNLLYLSATDTTAKIVKEIAYGIGEPVKEYNITLPGDRQKELSFHNDEVVIIGVPVYAGRVPEFLTEYFVNVKGNHTKAVFLVVYGNRDYEDALLELEDIFEGNGFIGIAAGAFIGEHSYTGKLAAGRPDEDDLKSAREFGMKIKDKLININAHGKIEKLIVKGNYPYKERKYQQPVAPETNDKCINCGICATHCPKGAVDLVNFRVVDATKCIKCCRCVKRCPANAKAINQESFIQFTQGLIDKFSITRHEPEIFL</sequence>
<dbReference type="RefSeq" id="WP_091683792.1">
    <property type="nucleotide sequence ID" value="NZ_BAABFM010000017.1"/>
</dbReference>
<evidence type="ECO:0000259" key="5">
    <source>
        <dbReference type="PROSITE" id="PS51379"/>
    </source>
</evidence>
<dbReference type="PROSITE" id="PS51379">
    <property type="entry name" value="4FE4S_FER_2"/>
    <property type="match status" value="2"/>
</dbReference>
<evidence type="ECO:0000256" key="1">
    <source>
        <dbReference type="ARBA" id="ARBA00022723"/>
    </source>
</evidence>
<feature type="domain" description="4Fe-4S ferredoxin-type" evidence="5">
    <location>
        <begin position="211"/>
        <end position="237"/>
    </location>
</feature>
<dbReference type="NCBIfam" id="NF038196">
    <property type="entry name" value="ferrodoxin_EFR1"/>
    <property type="match status" value="1"/>
</dbReference>
<evidence type="ECO:0000313" key="7">
    <source>
        <dbReference type="Proteomes" id="UP000198806"/>
    </source>
</evidence>
<dbReference type="PROSITE" id="PS50902">
    <property type="entry name" value="FLAVODOXIN_LIKE"/>
    <property type="match status" value="1"/>
</dbReference>
<dbReference type="PANTHER" id="PTHR43122">
    <property type="entry name" value="FERREDOXIN SUBUNIT OF PYRUVATE:FLAVODOXIN OXIDOREDUCTASE-RELATED"/>
    <property type="match status" value="1"/>
</dbReference>
<dbReference type="PROSITE" id="PS00198">
    <property type="entry name" value="4FE4S_FER_1"/>
    <property type="match status" value="1"/>
</dbReference>
<keyword evidence="2" id="KW-0408">Iron</keyword>
<dbReference type="Gene3D" id="3.40.50.360">
    <property type="match status" value="1"/>
</dbReference>
<feature type="domain" description="Flavodoxin-like" evidence="4">
    <location>
        <begin position="5"/>
        <end position="149"/>
    </location>
</feature>
<name>A0A1I5BYY2_9FIRM</name>
<evidence type="ECO:0000313" key="6">
    <source>
        <dbReference type="EMBL" id="SFN79948.1"/>
    </source>
</evidence>
<evidence type="ECO:0000256" key="3">
    <source>
        <dbReference type="ARBA" id="ARBA00023014"/>
    </source>
</evidence>
<keyword evidence="7" id="KW-1185">Reference proteome</keyword>
<dbReference type="InterPro" id="IPR008254">
    <property type="entry name" value="Flavodoxin/NO_synth"/>
</dbReference>
<proteinExistence type="predicted"/>
<dbReference type="InterPro" id="IPR029039">
    <property type="entry name" value="Flavoprotein-like_sf"/>
</dbReference>
<dbReference type="SUPFAM" id="SSF54862">
    <property type="entry name" value="4Fe-4S ferredoxins"/>
    <property type="match status" value="1"/>
</dbReference>
<feature type="domain" description="4Fe-4S ferredoxin-type" evidence="5">
    <location>
        <begin position="179"/>
        <end position="209"/>
    </location>
</feature>
<evidence type="ECO:0000259" key="4">
    <source>
        <dbReference type="PROSITE" id="PS50902"/>
    </source>
</evidence>
<protein>
    <submittedName>
        <fullName evidence="6">4Fe-4S binding domain-containing protein</fullName>
    </submittedName>
</protein>